<evidence type="ECO:0000256" key="1">
    <source>
        <dbReference type="ARBA" id="ARBA00004141"/>
    </source>
</evidence>
<dbReference type="InterPro" id="IPR007248">
    <property type="entry name" value="Mpv17_PMP22"/>
</dbReference>
<keyword evidence="3 6" id="KW-0812">Transmembrane</keyword>
<dbReference type="PANTHER" id="PTHR11266:SF46">
    <property type="entry name" value="OS08G0566900 PROTEIN"/>
    <property type="match status" value="1"/>
</dbReference>
<proteinExistence type="inferred from homology"/>
<evidence type="ECO:0000256" key="4">
    <source>
        <dbReference type="ARBA" id="ARBA00022989"/>
    </source>
</evidence>
<dbReference type="AlphaFoldDB" id="A0A7S0N794"/>
<dbReference type="EMBL" id="HBFB01000451">
    <property type="protein sequence ID" value="CAD8662226.1"/>
    <property type="molecule type" value="Transcribed_RNA"/>
</dbReference>
<dbReference type="GO" id="GO:0005737">
    <property type="term" value="C:cytoplasm"/>
    <property type="evidence" value="ECO:0007669"/>
    <property type="project" value="TreeGrafter"/>
</dbReference>
<accession>A0A7S0N794</accession>
<dbReference type="Pfam" id="PF04117">
    <property type="entry name" value="Mpv17_PMP22"/>
    <property type="match status" value="1"/>
</dbReference>
<keyword evidence="5 6" id="KW-0472">Membrane</keyword>
<feature type="transmembrane region" description="Helical" evidence="6">
    <location>
        <begin position="155"/>
        <end position="175"/>
    </location>
</feature>
<reference evidence="8" key="1">
    <citation type="submission" date="2021-01" db="EMBL/GenBank/DDBJ databases">
        <authorList>
            <person name="Corre E."/>
            <person name="Pelletier E."/>
            <person name="Niang G."/>
            <person name="Scheremetjew M."/>
            <person name="Finn R."/>
            <person name="Kale V."/>
            <person name="Holt S."/>
            <person name="Cochrane G."/>
            <person name="Meng A."/>
            <person name="Brown T."/>
            <person name="Cohen L."/>
        </authorList>
    </citation>
    <scope>NUCLEOTIDE SEQUENCE</scope>
    <source>
        <strain evidence="8">SAG 11-49</strain>
    </source>
</reference>
<feature type="region of interest" description="Disordered" evidence="7">
    <location>
        <begin position="186"/>
        <end position="211"/>
    </location>
</feature>
<evidence type="ECO:0000256" key="2">
    <source>
        <dbReference type="ARBA" id="ARBA00006824"/>
    </source>
</evidence>
<evidence type="ECO:0008006" key="9">
    <source>
        <dbReference type="Google" id="ProtNLM"/>
    </source>
</evidence>
<organism evidence="8">
    <name type="scientific">Chlamydomonas leiostraca</name>
    <dbReference type="NCBI Taxonomy" id="1034604"/>
    <lineage>
        <taxon>Eukaryota</taxon>
        <taxon>Viridiplantae</taxon>
        <taxon>Chlorophyta</taxon>
        <taxon>core chlorophytes</taxon>
        <taxon>Chlorophyceae</taxon>
        <taxon>CS clade</taxon>
        <taxon>Chlamydomonadales</taxon>
        <taxon>Chlamydomonadaceae</taxon>
        <taxon>Chlamydomonas</taxon>
    </lineage>
</organism>
<keyword evidence="4 6" id="KW-1133">Transmembrane helix</keyword>
<evidence type="ECO:0000256" key="5">
    <source>
        <dbReference type="ARBA" id="ARBA00023136"/>
    </source>
</evidence>
<comment type="caution">
    <text evidence="6">Lacks conserved residue(s) required for the propagation of feature annotation.</text>
</comment>
<protein>
    <recommendedName>
        <fullName evidence="9">Peroxisomal membrane protein MPV17</fullName>
    </recommendedName>
</protein>
<sequence length="211" mass="23714">MAAVLSLAWQRYLFNLNQKPLRTKALTSAFIAGLSDVIAQRIISGGYKNSRRTLAIACYGLIWNGPSAHFWQKFMEYLFPGKTDMKTVLKKVLIDQLSYGPVCNLLFMSFATTVLEGRSLVFLRAKVQRDYPLVQLNGWKVWPLAALINYRFVPLQFRVLFINCVALCWSIFLLMRARNMAGLAPAPAPQQQQQPAQQAGAKATAGVNKEL</sequence>
<evidence type="ECO:0000256" key="6">
    <source>
        <dbReference type="RuleBase" id="RU363053"/>
    </source>
</evidence>
<evidence type="ECO:0000256" key="7">
    <source>
        <dbReference type="SAM" id="MobiDB-lite"/>
    </source>
</evidence>
<comment type="similarity">
    <text evidence="2 6">Belongs to the peroxisomal membrane protein PXMP2/4 family.</text>
</comment>
<dbReference type="PANTHER" id="PTHR11266">
    <property type="entry name" value="PEROXISOMAL MEMBRANE PROTEIN 2, PXMP2 MPV17"/>
    <property type="match status" value="1"/>
</dbReference>
<comment type="subcellular location">
    <subcellularLocation>
        <location evidence="1">Membrane</location>
        <topology evidence="1">Multi-pass membrane protein</topology>
    </subcellularLocation>
</comment>
<gene>
    <name evidence="8" type="ORF">CLEI1391_LOCUS226</name>
</gene>
<evidence type="ECO:0000313" key="8">
    <source>
        <dbReference type="EMBL" id="CAD8662226.1"/>
    </source>
</evidence>
<evidence type="ECO:0000256" key="3">
    <source>
        <dbReference type="ARBA" id="ARBA00022692"/>
    </source>
</evidence>
<dbReference type="GO" id="GO:0016020">
    <property type="term" value="C:membrane"/>
    <property type="evidence" value="ECO:0007669"/>
    <property type="project" value="UniProtKB-SubCell"/>
</dbReference>
<name>A0A7S0N794_9CHLO</name>